<evidence type="ECO:0000313" key="12">
    <source>
        <dbReference type="EMBL" id="TFJ94858.1"/>
    </source>
</evidence>
<keyword evidence="8" id="KW-0143">Chaperone</keyword>
<evidence type="ECO:0000256" key="2">
    <source>
        <dbReference type="ARBA" id="ARBA00022448"/>
    </source>
</evidence>
<reference evidence="12 13" key="2">
    <citation type="submission" date="2019-04" db="EMBL/GenBank/DDBJ databases">
        <title>The genome sequence of big-headed turtle.</title>
        <authorList>
            <person name="Gong S."/>
        </authorList>
    </citation>
    <scope>NUCLEOTIDE SEQUENCE [LARGE SCALE GENOMIC DNA]</scope>
    <source>
        <strain evidence="12">DO16091913</strain>
        <tissue evidence="12">Muscle</tissue>
    </source>
</reference>
<keyword evidence="5" id="KW-0653">Protein transport</keyword>
<protein>
    <submittedName>
        <fullName evidence="12">NAD-dependent deacetylase</fullName>
    </submittedName>
</protein>
<dbReference type="EMBL" id="QXTE01026088">
    <property type="protein sequence ID" value="TFJ94858.1"/>
    <property type="molecule type" value="Genomic_DNA"/>
</dbReference>
<dbReference type="NCBIfam" id="NF002353">
    <property type="entry name" value="PRK01318.1-4"/>
    <property type="match status" value="1"/>
</dbReference>
<dbReference type="Pfam" id="PF02096">
    <property type="entry name" value="60KD_IMP"/>
    <property type="match status" value="1"/>
</dbReference>
<dbReference type="GO" id="GO:0051205">
    <property type="term" value="P:protein insertion into membrane"/>
    <property type="evidence" value="ECO:0007669"/>
    <property type="project" value="TreeGrafter"/>
</dbReference>
<organism evidence="12 13">
    <name type="scientific">Platysternon megacephalum</name>
    <name type="common">big-headed turtle</name>
    <dbReference type="NCBI Taxonomy" id="55544"/>
    <lineage>
        <taxon>Eukaryota</taxon>
        <taxon>Metazoa</taxon>
        <taxon>Chordata</taxon>
        <taxon>Craniata</taxon>
        <taxon>Vertebrata</taxon>
        <taxon>Euteleostomi</taxon>
        <taxon>Archelosauria</taxon>
        <taxon>Testudinata</taxon>
        <taxon>Testudines</taxon>
        <taxon>Cryptodira</taxon>
        <taxon>Durocryptodira</taxon>
        <taxon>Testudinoidea</taxon>
        <taxon>Platysternidae</taxon>
        <taxon>Platysternon</taxon>
    </lineage>
</organism>
<evidence type="ECO:0000313" key="13">
    <source>
        <dbReference type="Proteomes" id="UP000297703"/>
    </source>
</evidence>
<dbReference type="AlphaFoldDB" id="A0A4D9DCM5"/>
<gene>
    <name evidence="12" type="ORF">DR999_PMT23930</name>
</gene>
<accession>A0A4D9DCM5</accession>
<evidence type="ECO:0000256" key="6">
    <source>
        <dbReference type="ARBA" id="ARBA00022989"/>
    </source>
</evidence>
<dbReference type="InterPro" id="IPR028055">
    <property type="entry name" value="YidC/Oxa/ALB_C"/>
</dbReference>
<feature type="transmembrane region" description="Helical" evidence="10">
    <location>
        <begin position="184"/>
        <end position="204"/>
    </location>
</feature>
<keyword evidence="6 10" id="KW-1133">Transmembrane helix</keyword>
<comment type="similarity">
    <text evidence="9">Belongs to the OXA1/ALB3/YidC family.</text>
</comment>
<evidence type="ECO:0000256" key="1">
    <source>
        <dbReference type="ARBA" id="ARBA00004651"/>
    </source>
</evidence>
<evidence type="ECO:0000256" key="5">
    <source>
        <dbReference type="ARBA" id="ARBA00022927"/>
    </source>
</evidence>
<keyword evidence="4 9" id="KW-0812">Transmembrane</keyword>
<keyword evidence="13" id="KW-1185">Reference proteome</keyword>
<reference evidence="12 13" key="1">
    <citation type="submission" date="2019-04" db="EMBL/GenBank/DDBJ databases">
        <title>Draft genome of the big-headed turtle Platysternon megacephalum.</title>
        <authorList>
            <person name="Gong S."/>
        </authorList>
    </citation>
    <scope>NUCLEOTIDE SEQUENCE [LARGE SCALE GENOMIC DNA]</scope>
    <source>
        <strain evidence="12">DO16091913</strain>
        <tissue evidence="12">Muscle</tissue>
    </source>
</reference>
<dbReference type="PANTHER" id="PTHR12428">
    <property type="entry name" value="OXA1"/>
    <property type="match status" value="1"/>
</dbReference>
<keyword evidence="7 10" id="KW-0472">Membrane</keyword>
<dbReference type="OrthoDB" id="18834at2759"/>
<feature type="domain" description="Membrane insertase YidC/Oxa/ALB C-terminal" evidence="11">
    <location>
        <begin position="15"/>
        <end position="218"/>
    </location>
</feature>
<dbReference type="InterPro" id="IPR047196">
    <property type="entry name" value="YidC_ALB_C"/>
</dbReference>
<evidence type="ECO:0000256" key="7">
    <source>
        <dbReference type="ARBA" id="ARBA00023136"/>
    </source>
</evidence>
<dbReference type="GO" id="GO:0005886">
    <property type="term" value="C:plasma membrane"/>
    <property type="evidence" value="ECO:0007669"/>
    <property type="project" value="UniProtKB-SubCell"/>
</dbReference>
<dbReference type="NCBIfam" id="TIGR03592">
    <property type="entry name" value="yidC_oxa1_cterm"/>
    <property type="match status" value="1"/>
</dbReference>
<dbReference type="InterPro" id="IPR001708">
    <property type="entry name" value="YidC/ALB3/OXA1/COX18"/>
</dbReference>
<feature type="transmembrane region" description="Helical" evidence="10">
    <location>
        <begin position="78"/>
        <end position="98"/>
    </location>
</feature>
<feature type="transmembrane region" description="Helical" evidence="10">
    <location>
        <begin position="12"/>
        <end position="34"/>
    </location>
</feature>
<evidence type="ECO:0000256" key="10">
    <source>
        <dbReference type="SAM" id="Phobius"/>
    </source>
</evidence>
<dbReference type="GO" id="GO:0015031">
    <property type="term" value="P:protein transport"/>
    <property type="evidence" value="ECO:0007669"/>
    <property type="project" value="UniProtKB-KW"/>
</dbReference>
<evidence type="ECO:0000256" key="9">
    <source>
        <dbReference type="RuleBase" id="RU003945"/>
    </source>
</evidence>
<evidence type="ECO:0000256" key="8">
    <source>
        <dbReference type="ARBA" id="ARBA00023186"/>
    </source>
</evidence>
<evidence type="ECO:0000259" key="11">
    <source>
        <dbReference type="Pfam" id="PF02096"/>
    </source>
</evidence>
<comment type="subcellular location">
    <subcellularLocation>
        <location evidence="1">Cell membrane</location>
        <topology evidence="1">Multi-pass membrane protein</topology>
    </subcellularLocation>
    <subcellularLocation>
        <location evidence="9">Membrane</location>
        <topology evidence="9">Multi-pass membrane protein</topology>
    </subcellularLocation>
</comment>
<keyword evidence="3" id="KW-1003">Cell membrane</keyword>
<dbReference type="Proteomes" id="UP000297703">
    <property type="component" value="Unassembled WGS sequence"/>
</dbReference>
<feature type="transmembrane region" description="Helical" evidence="10">
    <location>
        <begin position="143"/>
        <end position="163"/>
    </location>
</feature>
<name>A0A4D9DCM5_9SAUR</name>
<dbReference type="GO" id="GO:0032977">
    <property type="term" value="F:membrane insertase activity"/>
    <property type="evidence" value="ECO:0007669"/>
    <property type="project" value="InterPro"/>
</dbReference>
<sequence>MFWAIDWFYKLLGNFGLAILAVTVLIKLIFFPLANKSYASMAKMKAVQPQLVELRERYGDDKMKQQQEMMELYKREKINPVAGCLPILIQIPVFFSLYKVLFVTIEMRHAPFFGWIKDLSAPDPTNIFTLFGLIPFDPTHLPVVGPFLWLGIWPIIMGITMWVQMKLNPPPPDPTQQMIFEWMPVIFTFMLASFPAGLVIYWAWNNLLSVIQQAAIMKKNGVKVELFDNLKASVARKPKSG</sequence>
<dbReference type="STRING" id="55544.A0A4D9DCM5"/>
<dbReference type="PRINTS" id="PR01900">
    <property type="entry name" value="YIDCPROTEIN"/>
</dbReference>
<comment type="caution">
    <text evidence="12">The sequence shown here is derived from an EMBL/GenBank/DDBJ whole genome shotgun (WGS) entry which is preliminary data.</text>
</comment>
<evidence type="ECO:0000256" key="3">
    <source>
        <dbReference type="ARBA" id="ARBA00022475"/>
    </source>
</evidence>
<keyword evidence="2" id="KW-0813">Transport</keyword>
<evidence type="ECO:0000256" key="4">
    <source>
        <dbReference type="ARBA" id="ARBA00022692"/>
    </source>
</evidence>
<dbReference type="CDD" id="cd20070">
    <property type="entry name" value="5TM_YidC_Alb3"/>
    <property type="match status" value="1"/>
</dbReference>
<dbReference type="PANTHER" id="PTHR12428:SF65">
    <property type="entry name" value="CYTOCHROME C OXIDASE ASSEMBLY PROTEIN COX18, MITOCHONDRIAL"/>
    <property type="match status" value="1"/>
</dbReference>
<proteinExistence type="inferred from homology"/>